<dbReference type="SUPFAM" id="SSF53448">
    <property type="entry name" value="Nucleotide-diphospho-sugar transferases"/>
    <property type="match status" value="1"/>
</dbReference>
<protein>
    <recommendedName>
        <fullName evidence="13">Hexosyltransferase</fullName>
        <ecNumber evidence="13">2.4.1.-</ecNumber>
    </recommendedName>
</protein>
<dbReference type="Bgee" id="ENSMODG00000012236">
    <property type="expression patterns" value="Expressed in extraembryonic membrane and 4 other cell types or tissues"/>
</dbReference>
<name>F6Z6F9_MONDO</name>
<keyword evidence="15" id="KW-1185">Reference proteome</keyword>
<dbReference type="GO" id="GO:0006493">
    <property type="term" value="P:protein O-linked glycosylation"/>
    <property type="evidence" value="ECO:0000318"/>
    <property type="project" value="GO_Central"/>
</dbReference>
<dbReference type="GeneID" id="100026384"/>
<evidence type="ECO:0000256" key="13">
    <source>
        <dbReference type="RuleBase" id="RU363063"/>
    </source>
</evidence>
<sequence length="391" mass="45097">MAHKKRGLTCSWLSLKLCLLTAAICSGISYFFFMPQTVQTSILATKQLIFNSQINPSRETSLTLEVAGEKKDLKNKGIITTPSLHLTTLSRLKTNNTTPQNEENPKDPLPYTFLIPEEDKCKETTPFLVFLICTTENERLKRDNIRKTWGNESLVPGFSVVRLFMLGVQKHGSTEAIKEESRMYRDIIQQDFQDTYHNLTLKVLMGMKWVASYCPNAQFVMKTDSDMFVNTEYLIQKLLATISTSKLYFTGFPMRKYHPIRNKNSKWYMPLEVYPESFYPDFCSGTGYVFSGRLATMIYQVSFTVKILHLEDVYVGLCLQKIGVKVSSPPRSTLFNPFKVPFKPCVYNKLITSHYVSPNELLIFWELIQKEKHDCFQNFNNTIFSLLFPPS</sequence>
<comment type="pathway">
    <text evidence="2">Protein modification; protein glycosylation.</text>
</comment>
<keyword evidence="12" id="KW-0325">Glycoprotein</keyword>
<keyword evidence="4 13" id="KW-0328">Glycosyltransferase</keyword>
<dbReference type="InterPro" id="IPR029044">
    <property type="entry name" value="Nucleotide-diphossugar_trans"/>
</dbReference>
<dbReference type="InParanoid" id="F6Z6F9"/>
<dbReference type="RefSeq" id="XP_056670594.1">
    <property type="nucleotide sequence ID" value="XM_056814616.1"/>
</dbReference>
<keyword evidence="5" id="KW-0808">Transferase</keyword>
<feature type="transmembrane region" description="Helical" evidence="13">
    <location>
        <begin position="12"/>
        <end position="33"/>
    </location>
</feature>
<dbReference type="GeneTree" id="ENSGT00940000155117"/>
<keyword evidence="10" id="KW-0443">Lipid metabolism</keyword>
<keyword evidence="7 13" id="KW-0735">Signal-anchor</keyword>
<dbReference type="STRING" id="13616.ENSMODP00000015322"/>
<dbReference type="OrthoDB" id="5512589at2759"/>
<dbReference type="AlphaFoldDB" id="F6Z6F9"/>
<dbReference type="HOGENOM" id="CLU_036849_2_4_1"/>
<dbReference type="GO" id="GO:0000139">
    <property type="term" value="C:Golgi membrane"/>
    <property type="evidence" value="ECO:0000318"/>
    <property type="project" value="GO_Central"/>
</dbReference>
<keyword evidence="9 13" id="KW-0333">Golgi apparatus</keyword>
<evidence type="ECO:0000256" key="9">
    <source>
        <dbReference type="ARBA" id="ARBA00023034"/>
    </source>
</evidence>
<evidence type="ECO:0000256" key="7">
    <source>
        <dbReference type="ARBA" id="ARBA00022968"/>
    </source>
</evidence>
<evidence type="ECO:0000256" key="8">
    <source>
        <dbReference type="ARBA" id="ARBA00022989"/>
    </source>
</evidence>
<keyword evidence="8 13" id="KW-1133">Transmembrane helix</keyword>
<reference evidence="14" key="2">
    <citation type="submission" date="2025-08" db="UniProtKB">
        <authorList>
            <consortium name="Ensembl"/>
        </authorList>
    </citation>
    <scope>IDENTIFICATION</scope>
</reference>
<dbReference type="OMA" id="NELLIFW"/>
<evidence type="ECO:0000313" key="15">
    <source>
        <dbReference type="Proteomes" id="UP000002280"/>
    </source>
</evidence>
<dbReference type="EC" id="2.4.1.-" evidence="13"/>
<dbReference type="PANTHER" id="PTHR11214">
    <property type="entry name" value="BETA-1,3-N-ACETYLGLUCOSAMINYLTRANSFERASE"/>
    <property type="match status" value="1"/>
</dbReference>
<evidence type="ECO:0000256" key="3">
    <source>
        <dbReference type="ARBA" id="ARBA00008661"/>
    </source>
</evidence>
<evidence type="ECO:0000256" key="12">
    <source>
        <dbReference type="ARBA" id="ARBA00023180"/>
    </source>
</evidence>
<reference evidence="14" key="3">
    <citation type="submission" date="2025-09" db="UniProtKB">
        <authorList>
            <consortium name="Ensembl"/>
        </authorList>
    </citation>
    <scope>IDENTIFICATION</scope>
</reference>
<keyword evidence="11 13" id="KW-0472">Membrane</keyword>
<dbReference type="Proteomes" id="UP000002280">
    <property type="component" value="Chromosome 2"/>
</dbReference>
<gene>
    <name evidence="14" type="primary">LOC100026384</name>
</gene>
<dbReference type="Gene3D" id="3.90.550.50">
    <property type="match status" value="1"/>
</dbReference>
<proteinExistence type="inferred from homology"/>
<evidence type="ECO:0000256" key="4">
    <source>
        <dbReference type="ARBA" id="ARBA00022676"/>
    </source>
</evidence>
<comment type="subcellular location">
    <subcellularLocation>
        <location evidence="1 13">Golgi apparatus membrane</location>
        <topology evidence="1 13">Single-pass type II membrane protein</topology>
    </subcellularLocation>
</comment>
<dbReference type="KEGG" id="mdo:100026384"/>
<dbReference type="GO" id="GO:0006629">
    <property type="term" value="P:lipid metabolic process"/>
    <property type="evidence" value="ECO:0007669"/>
    <property type="project" value="UniProtKB-KW"/>
</dbReference>
<dbReference type="eggNOG" id="KOG2287">
    <property type="taxonomic scope" value="Eukaryota"/>
</dbReference>
<keyword evidence="6 13" id="KW-0812">Transmembrane</keyword>
<evidence type="ECO:0000256" key="2">
    <source>
        <dbReference type="ARBA" id="ARBA00004922"/>
    </source>
</evidence>
<evidence type="ECO:0000313" key="14">
    <source>
        <dbReference type="Ensembl" id="ENSMODP00000015322.3"/>
    </source>
</evidence>
<evidence type="ECO:0000256" key="5">
    <source>
        <dbReference type="ARBA" id="ARBA00022679"/>
    </source>
</evidence>
<organism evidence="14 15">
    <name type="scientific">Monodelphis domestica</name>
    <name type="common">Gray short-tailed opossum</name>
    <dbReference type="NCBI Taxonomy" id="13616"/>
    <lineage>
        <taxon>Eukaryota</taxon>
        <taxon>Metazoa</taxon>
        <taxon>Chordata</taxon>
        <taxon>Craniata</taxon>
        <taxon>Vertebrata</taxon>
        <taxon>Euteleostomi</taxon>
        <taxon>Mammalia</taxon>
        <taxon>Metatheria</taxon>
        <taxon>Didelphimorphia</taxon>
        <taxon>Didelphidae</taxon>
        <taxon>Monodelphis</taxon>
    </lineage>
</organism>
<dbReference type="PANTHER" id="PTHR11214:SF217">
    <property type="entry name" value="HEXOSYLTRANSFERASE"/>
    <property type="match status" value="1"/>
</dbReference>
<evidence type="ECO:0000256" key="6">
    <source>
        <dbReference type="ARBA" id="ARBA00022692"/>
    </source>
</evidence>
<dbReference type="InterPro" id="IPR002659">
    <property type="entry name" value="Glyco_trans_31"/>
</dbReference>
<evidence type="ECO:0000256" key="1">
    <source>
        <dbReference type="ARBA" id="ARBA00004323"/>
    </source>
</evidence>
<evidence type="ECO:0000256" key="11">
    <source>
        <dbReference type="ARBA" id="ARBA00023136"/>
    </source>
</evidence>
<reference evidence="14 15" key="1">
    <citation type="journal article" date="2007" name="Nature">
        <title>Genome of the marsupial Monodelphis domestica reveals innovation in non-coding sequences.</title>
        <authorList>
            <person name="Mikkelsen T.S."/>
            <person name="Wakefield M.J."/>
            <person name="Aken B."/>
            <person name="Amemiya C.T."/>
            <person name="Chang J.L."/>
            <person name="Duke S."/>
            <person name="Garber M."/>
            <person name="Gentles A.J."/>
            <person name="Goodstadt L."/>
            <person name="Heger A."/>
            <person name="Jurka J."/>
            <person name="Kamal M."/>
            <person name="Mauceli E."/>
            <person name="Searle S.M."/>
            <person name="Sharpe T."/>
            <person name="Baker M.L."/>
            <person name="Batzer M.A."/>
            <person name="Benos P.V."/>
            <person name="Belov K."/>
            <person name="Clamp M."/>
            <person name="Cook A."/>
            <person name="Cuff J."/>
            <person name="Das R."/>
            <person name="Davidow L."/>
            <person name="Deakin J.E."/>
            <person name="Fazzari M.J."/>
            <person name="Glass J.L."/>
            <person name="Grabherr M."/>
            <person name="Greally J.M."/>
            <person name="Gu W."/>
            <person name="Hore T.A."/>
            <person name="Huttley G.A."/>
            <person name="Kleber M."/>
            <person name="Jirtle R.L."/>
            <person name="Koina E."/>
            <person name="Lee J.T."/>
            <person name="Mahony S."/>
            <person name="Marra M.A."/>
            <person name="Miller R.D."/>
            <person name="Nicholls R.D."/>
            <person name="Oda M."/>
            <person name="Papenfuss A.T."/>
            <person name="Parra Z.E."/>
            <person name="Pollock D.D."/>
            <person name="Ray D.A."/>
            <person name="Schein J.E."/>
            <person name="Speed T.P."/>
            <person name="Thompson K."/>
            <person name="VandeBerg J.L."/>
            <person name="Wade C.M."/>
            <person name="Walker J.A."/>
            <person name="Waters P.D."/>
            <person name="Webber C."/>
            <person name="Weidman J.R."/>
            <person name="Xie X."/>
            <person name="Zody M.C."/>
            <person name="Baldwin J."/>
            <person name="Abdouelleil A."/>
            <person name="Abdulkadir J."/>
            <person name="Abebe A."/>
            <person name="Abera B."/>
            <person name="Abreu J."/>
            <person name="Acer S.C."/>
            <person name="Aftuck L."/>
            <person name="Alexander A."/>
            <person name="An P."/>
            <person name="Anderson E."/>
            <person name="Anderson S."/>
            <person name="Arachi H."/>
            <person name="Azer M."/>
            <person name="Bachantsang P."/>
            <person name="Barry A."/>
            <person name="Bayul T."/>
            <person name="Berlin A."/>
            <person name="Bessette D."/>
            <person name="Bloom T."/>
            <person name="Bloom T."/>
            <person name="Boguslavskiy L."/>
            <person name="Bonnet C."/>
            <person name="Boukhgalter B."/>
            <person name="Bourzgui I."/>
            <person name="Brown A."/>
            <person name="Cahill P."/>
            <person name="Channer S."/>
            <person name="Cheshatsang Y."/>
            <person name="Chuda L."/>
            <person name="Citroen M."/>
            <person name="Collymore A."/>
            <person name="Cooke P."/>
            <person name="Costello M."/>
            <person name="D'Aco K."/>
            <person name="Daza R."/>
            <person name="De Haan G."/>
            <person name="DeGray S."/>
            <person name="DeMaso C."/>
            <person name="Dhargay N."/>
            <person name="Dooley K."/>
            <person name="Dooley E."/>
            <person name="Doricent M."/>
            <person name="Dorje P."/>
            <person name="Dorjee K."/>
            <person name="Dupes A."/>
            <person name="Elong R."/>
            <person name="Falk J."/>
            <person name="Farina A."/>
            <person name="Faro S."/>
            <person name="Ferguson D."/>
            <person name="Fisher S."/>
            <person name="Foley C.D."/>
            <person name="Franke A."/>
            <person name="Friedrich D."/>
            <person name="Gadbois L."/>
            <person name="Gearin G."/>
            <person name="Gearin C.R."/>
            <person name="Giannoukos G."/>
            <person name="Goode T."/>
            <person name="Graham J."/>
            <person name="Grandbois E."/>
            <person name="Grewal S."/>
            <person name="Gyaltsen K."/>
            <person name="Hafez N."/>
            <person name="Hagos B."/>
            <person name="Hall J."/>
            <person name="Henson C."/>
            <person name="Hollinger A."/>
            <person name="Honan T."/>
            <person name="Huard M.D."/>
            <person name="Hughes L."/>
            <person name="Hurhula B."/>
            <person name="Husby M.E."/>
            <person name="Kamat A."/>
            <person name="Kanga B."/>
            <person name="Kashin S."/>
            <person name="Khazanovich D."/>
            <person name="Kisner P."/>
            <person name="Lance K."/>
            <person name="Lara M."/>
            <person name="Lee W."/>
            <person name="Lennon N."/>
            <person name="Letendre F."/>
            <person name="LeVine R."/>
            <person name="Lipovsky A."/>
            <person name="Liu X."/>
            <person name="Liu J."/>
            <person name="Liu S."/>
            <person name="Lokyitsang T."/>
            <person name="Lokyitsang Y."/>
            <person name="Lubonja R."/>
            <person name="Lui A."/>
            <person name="MacDonald P."/>
            <person name="Magnisalis V."/>
            <person name="Maru K."/>
            <person name="Matthews C."/>
            <person name="McCusker W."/>
            <person name="McDonough S."/>
            <person name="Mehta T."/>
            <person name="Meldrim J."/>
            <person name="Meneus L."/>
            <person name="Mihai O."/>
            <person name="Mihalev A."/>
            <person name="Mihova T."/>
            <person name="Mittelman R."/>
            <person name="Mlenga V."/>
            <person name="Montmayeur A."/>
            <person name="Mulrain L."/>
            <person name="Navidi A."/>
            <person name="Naylor J."/>
            <person name="Negash T."/>
            <person name="Nguyen T."/>
            <person name="Nguyen N."/>
            <person name="Nicol R."/>
            <person name="Norbu C."/>
            <person name="Norbu N."/>
            <person name="Novod N."/>
            <person name="O'Neill B."/>
            <person name="Osman S."/>
            <person name="Markiewicz E."/>
            <person name="Oyono O.L."/>
            <person name="Patti C."/>
            <person name="Phunkhang P."/>
            <person name="Pierre F."/>
            <person name="Priest M."/>
            <person name="Raghuraman S."/>
            <person name="Rege F."/>
            <person name="Reyes R."/>
            <person name="Rise C."/>
            <person name="Rogov P."/>
            <person name="Ross K."/>
            <person name="Ryan E."/>
            <person name="Settipalli S."/>
            <person name="Shea T."/>
            <person name="Sherpa N."/>
            <person name="Shi L."/>
            <person name="Shih D."/>
            <person name="Sparrow T."/>
            <person name="Spaulding J."/>
            <person name="Stalker J."/>
            <person name="Stange-Thomann N."/>
            <person name="Stavropoulos S."/>
            <person name="Stone C."/>
            <person name="Strader C."/>
            <person name="Tesfaye S."/>
            <person name="Thomson T."/>
            <person name="Thoulutsang Y."/>
            <person name="Thoulutsang D."/>
            <person name="Topham K."/>
            <person name="Topping I."/>
            <person name="Tsamla T."/>
            <person name="Vassiliev H."/>
            <person name="Vo A."/>
            <person name="Wangchuk T."/>
            <person name="Wangdi T."/>
            <person name="Weiand M."/>
            <person name="Wilkinson J."/>
            <person name="Wilson A."/>
            <person name="Yadav S."/>
            <person name="Young G."/>
            <person name="Yu Q."/>
            <person name="Zembek L."/>
            <person name="Zhong D."/>
            <person name="Zimmer A."/>
            <person name="Zwirko Z."/>
            <person name="Jaffe D.B."/>
            <person name="Alvarez P."/>
            <person name="Brockman W."/>
            <person name="Butler J."/>
            <person name="Chin C."/>
            <person name="Gnerre S."/>
            <person name="MacCallum I."/>
            <person name="Graves J.A."/>
            <person name="Ponting C.P."/>
            <person name="Breen M."/>
            <person name="Samollow P.B."/>
            <person name="Lander E.S."/>
            <person name="Lindblad-Toh K."/>
        </authorList>
    </citation>
    <scope>NUCLEOTIDE SEQUENCE [LARGE SCALE GENOMIC DNA]</scope>
</reference>
<dbReference type="FunFam" id="3.90.550.50:FF:000001">
    <property type="entry name" value="Hexosyltransferase"/>
    <property type="match status" value="1"/>
</dbReference>
<dbReference type="Pfam" id="PF01762">
    <property type="entry name" value="Galactosyl_T"/>
    <property type="match status" value="1"/>
</dbReference>
<comment type="similarity">
    <text evidence="3 13">Belongs to the glycosyltransferase 31 family.</text>
</comment>
<accession>F6Z6F9</accession>
<dbReference type="Ensembl" id="ENSMODT00000015608.3">
    <property type="protein sequence ID" value="ENSMODP00000015322.3"/>
    <property type="gene ID" value="ENSMODG00000012236.3"/>
</dbReference>
<dbReference type="GO" id="GO:0008499">
    <property type="term" value="F:N-acetyl-beta-D-glucosaminide beta-(1,3)-galactosyltransferase activity"/>
    <property type="evidence" value="ECO:0000318"/>
    <property type="project" value="GO_Central"/>
</dbReference>
<evidence type="ECO:0000256" key="10">
    <source>
        <dbReference type="ARBA" id="ARBA00023098"/>
    </source>
</evidence>